<protein>
    <submittedName>
        <fullName evidence="1">YheC/YheD family protein</fullName>
    </submittedName>
</protein>
<reference evidence="1 2" key="1">
    <citation type="submission" date="2018-10" db="EMBL/GenBank/DDBJ databases">
        <title>Genome Sequence of Cohnella sp.</title>
        <authorList>
            <person name="Srinivasan S."/>
            <person name="Kim M.K."/>
        </authorList>
    </citation>
    <scope>NUCLEOTIDE SEQUENCE [LARGE SCALE GENOMIC DNA]</scope>
    <source>
        <strain evidence="1 2">18JY8-7</strain>
    </source>
</reference>
<dbReference type="AlphaFoldDB" id="A0A3G3JYM5"/>
<proteinExistence type="predicted"/>
<keyword evidence="2" id="KW-1185">Reference proteome</keyword>
<sequence length="297" mass="34625">MERSVFAFKWPSMRITSPNLIDRRIMDHVFGKDVRPVVAGTRYVTSKLKKNGILLQNKEIRSHIPPTRSFTVKRFQTMLRRYGMVYLKPVHGLKGIGIMRAEKTGRAYRLRQGVTAVRFRSFRELRHHVVRRIRRKSYLVQRGIWTLRSGGRPFDFRIMVQLNERKKWEVTGIVARVAPPNRIVTNRSQGGQCLPASRVLRSSMRKPQAARYQAFLFSLSRKIGKQFRKGYPRAWQLGVDVAVGRNRKAWILEVNTNPAVTPFVVLGNRRMYKRMLQLVRLHTKGTKQKMAKTVEDG</sequence>
<dbReference type="Pfam" id="PF14398">
    <property type="entry name" value="ATPgrasp_YheCD"/>
    <property type="match status" value="1"/>
</dbReference>
<organism evidence="1 2">
    <name type="scientific">Cohnella candidum</name>
    <dbReference type="NCBI Taxonomy" id="2674991"/>
    <lineage>
        <taxon>Bacteria</taxon>
        <taxon>Bacillati</taxon>
        <taxon>Bacillota</taxon>
        <taxon>Bacilli</taxon>
        <taxon>Bacillales</taxon>
        <taxon>Paenibacillaceae</taxon>
        <taxon>Cohnella</taxon>
    </lineage>
</organism>
<evidence type="ECO:0000313" key="1">
    <source>
        <dbReference type="EMBL" id="AYQ73345.1"/>
    </source>
</evidence>
<dbReference type="KEGG" id="coh:EAV92_12650"/>
<dbReference type="Gene3D" id="3.30.470.20">
    <property type="entry name" value="ATP-grasp fold, B domain"/>
    <property type="match status" value="1"/>
</dbReference>
<dbReference type="InterPro" id="IPR026838">
    <property type="entry name" value="YheC/D"/>
</dbReference>
<name>A0A3G3JYM5_9BACL</name>
<evidence type="ECO:0000313" key="2">
    <source>
        <dbReference type="Proteomes" id="UP000269097"/>
    </source>
</evidence>
<dbReference type="Proteomes" id="UP000269097">
    <property type="component" value="Chromosome"/>
</dbReference>
<dbReference type="SUPFAM" id="SSF56059">
    <property type="entry name" value="Glutathione synthetase ATP-binding domain-like"/>
    <property type="match status" value="1"/>
</dbReference>
<gene>
    <name evidence="1" type="ORF">EAV92_12650</name>
</gene>
<dbReference type="EMBL" id="CP033433">
    <property type="protein sequence ID" value="AYQ73345.1"/>
    <property type="molecule type" value="Genomic_DNA"/>
</dbReference>
<accession>A0A3G3JYM5</accession>